<name>A0A7W6EP48_9BACT</name>
<gene>
    <name evidence="2" type="ORF">FHS57_001203</name>
</gene>
<keyword evidence="3" id="KW-1185">Reference proteome</keyword>
<sequence>MTYERTKQLFDLIWLKTQLIHVNINLRLCRDPKDDFILNLATEAKAHCIITGDADLLVLNPVNEIRILTIADFLQSV</sequence>
<evidence type="ECO:0000313" key="2">
    <source>
        <dbReference type="EMBL" id="MBB3837209.1"/>
    </source>
</evidence>
<dbReference type="NCBIfam" id="TIGR00305">
    <property type="entry name" value="putative toxin-antitoxin system toxin component, PIN family"/>
    <property type="match status" value="1"/>
</dbReference>
<dbReference type="InterPro" id="IPR002716">
    <property type="entry name" value="PIN_dom"/>
</dbReference>
<dbReference type="Pfam" id="PF13470">
    <property type="entry name" value="PIN_3"/>
    <property type="match status" value="1"/>
</dbReference>
<reference evidence="2 3" key="1">
    <citation type="submission" date="2020-08" db="EMBL/GenBank/DDBJ databases">
        <title>Genomic Encyclopedia of Type Strains, Phase IV (KMG-IV): sequencing the most valuable type-strain genomes for metagenomic binning, comparative biology and taxonomic classification.</title>
        <authorList>
            <person name="Goeker M."/>
        </authorList>
    </citation>
    <scope>NUCLEOTIDE SEQUENCE [LARGE SCALE GENOMIC DNA]</scope>
    <source>
        <strain evidence="2 3">DSM 17976</strain>
    </source>
</reference>
<dbReference type="PANTHER" id="PTHR34610">
    <property type="entry name" value="SSL7007 PROTEIN"/>
    <property type="match status" value="1"/>
</dbReference>
<protein>
    <submittedName>
        <fullName evidence="2">Putative PIN family toxin of toxin-antitoxin system</fullName>
    </submittedName>
</protein>
<evidence type="ECO:0000259" key="1">
    <source>
        <dbReference type="Pfam" id="PF13470"/>
    </source>
</evidence>
<dbReference type="AlphaFoldDB" id="A0A7W6EP48"/>
<organism evidence="2 3">
    <name type="scientific">Runella defluvii</name>
    <dbReference type="NCBI Taxonomy" id="370973"/>
    <lineage>
        <taxon>Bacteria</taxon>
        <taxon>Pseudomonadati</taxon>
        <taxon>Bacteroidota</taxon>
        <taxon>Cytophagia</taxon>
        <taxon>Cytophagales</taxon>
        <taxon>Spirosomataceae</taxon>
        <taxon>Runella</taxon>
    </lineage>
</organism>
<proteinExistence type="predicted"/>
<evidence type="ECO:0000313" key="3">
    <source>
        <dbReference type="Proteomes" id="UP000541352"/>
    </source>
</evidence>
<dbReference type="PANTHER" id="PTHR34610:SF3">
    <property type="entry name" value="SSL7007 PROTEIN"/>
    <property type="match status" value="1"/>
</dbReference>
<accession>A0A7W6EP48</accession>
<dbReference type="EMBL" id="JACIBY010000002">
    <property type="protein sequence ID" value="MBB3837209.1"/>
    <property type="molecule type" value="Genomic_DNA"/>
</dbReference>
<dbReference type="InterPro" id="IPR002850">
    <property type="entry name" value="PIN_toxin-like"/>
</dbReference>
<dbReference type="Proteomes" id="UP000541352">
    <property type="component" value="Unassembled WGS sequence"/>
</dbReference>
<comment type="caution">
    <text evidence="2">The sequence shown here is derived from an EMBL/GenBank/DDBJ whole genome shotgun (WGS) entry which is preliminary data.</text>
</comment>
<feature type="domain" description="PIN" evidence="1">
    <location>
        <begin position="24"/>
        <end position="54"/>
    </location>
</feature>